<comment type="subcellular location">
    <subcellularLocation>
        <location evidence="1">Cell envelope</location>
    </subcellularLocation>
</comment>
<dbReference type="GO" id="GO:0030246">
    <property type="term" value="F:carbohydrate binding"/>
    <property type="evidence" value="ECO:0007669"/>
    <property type="project" value="UniProtKB-ARBA"/>
</dbReference>
<dbReference type="InterPro" id="IPR025997">
    <property type="entry name" value="SBP_2_dom"/>
</dbReference>
<comment type="similarity">
    <text evidence="2">Belongs to the bacterial solute-binding protein 2 family.</text>
</comment>
<dbReference type="GO" id="GO:0030313">
    <property type="term" value="C:cell envelope"/>
    <property type="evidence" value="ECO:0007669"/>
    <property type="project" value="UniProtKB-SubCell"/>
</dbReference>
<dbReference type="SUPFAM" id="SSF53822">
    <property type="entry name" value="Periplasmic binding protein-like I"/>
    <property type="match status" value="1"/>
</dbReference>
<evidence type="ECO:0000256" key="1">
    <source>
        <dbReference type="ARBA" id="ARBA00004196"/>
    </source>
</evidence>
<accession>A0A9D0ZNE5</accession>
<dbReference type="PANTHER" id="PTHR46847:SF1">
    <property type="entry name" value="D-ALLOSE-BINDING PERIPLASMIC PROTEIN-RELATED"/>
    <property type="match status" value="1"/>
</dbReference>
<dbReference type="AlphaFoldDB" id="A0A9D0ZNE5"/>
<reference evidence="6" key="2">
    <citation type="journal article" date="2021" name="PeerJ">
        <title>Extensive microbial diversity within the chicken gut microbiome revealed by metagenomics and culture.</title>
        <authorList>
            <person name="Gilroy R."/>
            <person name="Ravi A."/>
            <person name="Getino M."/>
            <person name="Pursley I."/>
            <person name="Horton D.L."/>
            <person name="Alikhan N.F."/>
            <person name="Baker D."/>
            <person name="Gharbi K."/>
            <person name="Hall N."/>
            <person name="Watson M."/>
            <person name="Adriaenssens E.M."/>
            <person name="Foster-Nyarko E."/>
            <person name="Jarju S."/>
            <person name="Secka A."/>
            <person name="Antonio M."/>
            <person name="Oren A."/>
            <person name="Chaudhuri R.R."/>
            <person name="La Ragione R."/>
            <person name="Hildebrand F."/>
            <person name="Pallen M.J."/>
        </authorList>
    </citation>
    <scope>NUCLEOTIDE SEQUENCE</scope>
    <source>
        <strain evidence="6">ChiSjej6B24-2974</strain>
    </source>
</reference>
<dbReference type="Pfam" id="PF13407">
    <property type="entry name" value="Peripla_BP_4"/>
    <property type="match status" value="1"/>
</dbReference>
<evidence type="ECO:0000256" key="2">
    <source>
        <dbReference type="ARBA" id="ARBA00007639"/>
    </source>
</evidence>
<comment type="caution">
    <text evidence="6">The sequence shown here is derived from an EMBL/GenBank/DDBJ whole genome shotgun (WGS) entry which is preliminary data.</text>
</comment>
<feature type="domain" description="Periplasmic binding protein" evidence="5">
    <location>
        <begin position="23"/>
        <end position="278"/>
    </location>
</feature>
<dbReference type="EMBL" id="DVFZ01000051">
    <property type="protein sequence ID" value="HIQ82499.1"/>
    <property type="molecule type" value="Genomic_DNA"/>
</dbReference>
<dbReference type="InterPro" id="IPR028082">
    <property type="entry name" value="Peripla_BP_I"/>
</dbReference>
<evidence type="ECO:0000256" key="4">
    <source>
        <dbReference type="SAM" id="SignalP"/>
    </source>
</evidence>
<dbReference type="Gene3D" id="3.40.50.2300">
    <property type="match status" value="2"/>
</dbReference>
<evidence type="ECO:0000313" key="6">
    <source>
        <dbReference type="EMBL" id="HIQ82499.1"/>
    </source>
</evidence>
<sequence>MKKVFVLVLALALLCSSALAAEIGFLPPAMTSPFYASCIEGATPVAEANGYDLLVMAPPSEDDYATQMSMMEDMITRGVAGIAVCGINLDALIPGIQKANEAGIPVVMFNTITELEGADVYAYSGYNQYGGGAKIADWVNEQTGGEAKVAIIEGLPSDFTTQRMGGFVDRAAEAYPGIEVVATQPGDWVRETGMNAAMDMLQAHPEINVIYGLSDEMALGAVQACKQIGRDDIIVVGLDGNPNALESVKAGELDATLDCGPVAIGANAVLAVIDAINGVEREEKVIEAETTVVDITLVDQFLPEE</sequence>
<evidence type="ECO:0000259" key="5">
    <source>
        <dbReference type="Pfam" id="PF13407"/>
    </source>
</evidence>
<name>A0A9D0ZNE5_9FIRM</name>
<dbReference type="Proteomes" id="UP000824260">
    <property type="component" value="Unassembled WGS sequence"/>
</dbReference>
<evidence type="ECO:0000256" key="3">
    <source>
        <dbReference type="ARBA" id="ARBA00022729"/>
    </source>
</evidence>
<dbReference type="PANTHER" id="PTHR46847">
    <property type="entry name" value="D-ALLOSE-BINDING PERIPLASMIC PROTEIN-RELATED"/>
    <property type="match status" value="1"/>
</dbReference>
<reference evidence="6" key="1">
    <citation type="submission" date="2020-10" db="EMBL/GenBank/DDBJ databases">
        <authorList>
            <person name="Gilroy R."/>
        </authorList>
    </citation>
    <scope>NUCLEOTIDE SEQUENCE</scope>
    <source>
        <strain evidence="6">ChiSjej6B24-2974</strain>
    </source>
</reference>
<organism evidence="6 7">
    <name type="scientific">Candidatus Pullichristensenella stercorigallinarum</name>
    <dbReference type="NCBI Taxonomy" id="2840909"/>
    <lineage>
        <taxon>Bacteria</taxon>
        <taxon>Bacillati</taxon>
        <taxon>Bacillota</taxon>
        <taxon>Clostridia</taxon>
        <taxon>Candidatus Pullichristensenella</taxon>
    </lineage>
</organism>
<feature type="signal peptide" evidence="4">
    <location>
        <begin position="1"/>
        <end position="20"/>
    </location>
</feature>
<feature type="chain" id="PRO_5038801573" evidence="4">
    <location>
        <begin position="21"/>
        <end position="305"/>
    </location>
</feature>
<keyword evidence="3 4" id="KW-0732">Signal</keyword>
<protein>
    <submittedName>
        <fullName evidence="6">Sugar ABC transporter substrate-binding protein</fullName>
    </submittedName>
</protein>
<gene>
    <name evidence="6" type="ORF">IAA52_05295</name>
</gene>
<evidence type="ECO:0000313" key="7">
    <source>
        <dbReference type="Proteomes" id="UP000824260"/>
    </source>
</evidence>
<proteinExistence type="inferred from homology"/>
<dbReference type="CDD" id="cd01536">
    <property type="entry name" value="PBP1_ABC_sugar_binding-like"/>
    <property type="match status" value="1"/>
</dbReference>